<sequence>PDLRRGYIFLIDKEVAHCYSTDMVDVESEGEWSPWGGEDEVEQPLIAAEVQQPQANLSDSMEDTRETAALVGRRSRGRTAQYLTGFAATMGALAAGTVLGYSSPAGAQLTSNSTSGSLHLTSEENMWFSSSMNLGALVGGPVGGICLNILGRRGTMLASSVPFIGGWLLIAFARNFGMLMTGRIITGLCTGITSLIVPTYIGEYASADVRGTLGSGFQLMVTIGVMYSYLLGALVSTWRVLAGLCIIPPVIYCVLMFFAKESPSFLLSKGKEEQAAAALQFFRGKDGNIQTELDMMRQSLEDARRNKASIRILTKPYIFKPLMISLSLMFFQQFSGINPVLFNLTTIFHDSGSKISDNMSSIIIGLVQVAATFLATVLMDKAGRKLLLIVSSSVMALSIVALGEFFYEKMIDKTWAIDNLGWLPLTSLIIFVTAFSIGYGPIPWLMIGELFSPNVKEAAASFSTMFNWSASFVMTLTFVPLQSALKIHGVYWFYSSVCVVNLIFCVTLVPETKGKTLEEISAHFGAPPPSRNSNPLENEL</sequence>
<keyword evidence="12" id="KW-1185">Reference proteome</keyword>
<organism evidence="11 12">
    <name type="scientific">Cherax quadricarinatus</name>
    <name type="common">Australian red claw crayfish</name>
    <dbReference type="NCBI Taxonomy" id="27406"/>
    <lineage>
        <taxon>Eukaryota</taxon>
        <taxon>Metazoa</taxon>
        <taxon>Ecdysozoa</taxon>
        <taxon>Arthropoda</taxon>
        <taxon>Crustacea</taxon>
        <taxon>Multicrustacea</taxon>
        <taxon>Malacostraca</taxon>
        <taxon>Eumalacostraca</taxon>
        <taxon>Eucarida</taxon>
        <taxon>Decapoda</taxon>
        <taxon>Pleocyemata</taxon>
        <taxon>Astacidea</taxon>
        <taxon>Parastacoidea</taxon>
        <taxon>Parastacidae</taxon>
        <taxon>Cherax</taxon>
    </lineage>
</organism>
<evidence type="ECO:0000256" key="7">
    <source>
        <dbReference type="ARBA" id="ARBA00024348"/>
    </source>
</evidence>
<feature type="transmembrane region" description="Helical" evidence="9">
    <location>
        <begin position="491"/>
        <end position="509"/>
    </location>
</feature>
<accession>A0AAW0X9G3</accession>
<evidence type="ECO:0000256" key="1">
    <source>
        <dbReference type="ARBA" id="ARBA00004651"/>
    </source>
</evidence>
<dbReference type="InterPro" id="IPR044775">
    <property type="entry name" value="MFS_ERD6/Tret1-like"/>
</dbReference>
<keyword evidence="6" id="KW-0325">Glycoprotein</keyword>
<dbReference type="PROSITE" id="PS00217">
    <property type="entry name" value="SUGAR_TRANSPORT_2"/>
    <property type="match status" value="1"/>
</dbReference>
<protein>
    <recommendedName>
        <fullName evidence="10">Major facilitator superfamily (MFS) profile domain-containing protein</fullName>
    </recommendedName>
</protein>
<feature type="transmembrane region" description="Helical" evidence="9">
    <location>
        <begin position="361"/>
        <end position="379"/>
    </location>
</feature>
<evidence type="ECO:0000256" key="9">
    <source>
        <dbReference type="SAM" id="Phobius"/>
    </source>
</evidence>
<evidence type="ECO:0000313" key="11">
    <source>
        <dbReference type="EMBL" id="KAK8736028.1"/>
    </source>
</evidence>
<dbReference type="PANTHER" id="PTHR48021:SF1">
    <property type="entry name" value="GH07001P-RELATED"/>
    <property type="match status" value="1"/>
</dbReference>
<feature type="domain" description="Major facilitator superfamily (MFS) profile" evidence="10">
    <location>
        <begin position="84"/>
        <end position="513"/>
    </location>
</feature>
<dbReference type="AlphaFoldDB" id="A0AAW0X9G3"/>
<feature type="transmembrane region" description="Helical" evidence="9">
    <location>
        <begin position="82"/>
        <end position="101"/>
    </location>
</feature>
<gene>
    <name evidence="11" type="ORF">OTU49_005188</name>
</gene>
<name>A0AAW0X9G3_CHEQU</name>
<dbReference type="InterPro" id="IPR005828">
    <property type="entry name" value="MFS_sugar_transport-like"/>
</dbReference>
<evidence type="ECO:0000256" key="6">
    <source>
        <dbReference type="ARBA" id="ARBA00023180"/>
    </source>
</evidence>
<comment type="subcellular location">
    <subcellularLocation>
        <location evidence="1">Cell membrane</location>
        <topology evidence="1">Multi-pass membrane protein</topology>
    </subcellularLocation>
</comment>
<evidence type="ECO:0000256" key="3">
    <source>
        <dbReference type="ARBA" id="ARBA00022692"/>
    </source>
</evidence>
<feature type="transmembrane region" description="Helical" evidence="9">
    <location>
        <begin position="127"/>
        <end position="150"/>
    </location>
</feature>
<dbReference type="Proteomes" id="UP001445076">
    <property type="component" value="Unassembled WGS sequence"/>
</dbReference>
<dbReference type="SUPFAM" id="SSF103473">
    <property type="entry name" value="MFS general substrate transporter"/>
    <property type="match status" value="1"/>
</dbReference>
<dbReference type="PRINTS" id="PR00171">
    <property type="entry name" value="SUGRTRNSPORT"/>
</dbReference>
<dbReference type="InterPro" id="IPR036259">
    <property type="entry name" value="MFS_trans_sf"/>
</dbReference>
<evidence type="ECO:0000256" key="2">
    <source>
        <dbReference type="ARBA" id="ARBA00022475"/>
    </source>
</evidence>
<keyword evidence="4 9" id="KW-1133">Transmembrane helix</keyword>
<feature type="transmembrane region" description="Helical" evidence="9">
    <location>
        <begin position="213"/>
        <end position="234"/>
    </location>
</feature>
<reference evidence="11 12" key="1">
    <citation type="journal article" date="2024" name="BMC Genomics">
        <title>Genome assembly of redclaw crayfish (Cherax quadricarinatus) provides insights into its immune adaptation and hypoxia tolerance.</title>
        <authorList>
            <person name="Liu Z."/>
            <person name="Zheng J."/>
            <person name="Li H."/>
            <person name="Fang K."/>
            <person name="Wang S."/>
            <person name="He J."/>
            <person name="Zhou D."/>
            <person name="Weng S."/>
            <person name="Chi M."/>
            <person name="Gu Z."/>
            <person name="He J."/>
            <person name="Li F."/>
            <person name="Wang M."/>
        </authorList>
    </citation>
    <scope>NUCLEOTIDE SEQUENCE [LARGE SCALE GENOMIC DNA]</scope>
    <source>
        <strain evidence="11">ZL_2023a</strain>
    </source>
</reference>
<feature type="transmembrane region" description="Helical" evidence="9">
    <location>
        <begin position="427"/>
        <end position="447"/>
    </location>
</feature>
<comment type="caution">
    <text evidence="11">The sequence shown here is derived from an EMBL/GenBank/DDBJ whole genome shotgun (WGS) entry which is preliminary data.</text>
</comment>
<feature type="transmembrane region" description="Helical" evidence="9">
    <location>
        <begin position="386"/>
        <end position="407"/>
    </location>
</feature>
<feature type="transmembrane region" description="Helical" evidence="9">
    <location>
        <begin position="157"/>
        <end position="176"/>
    </location>
</feature>
<dbReference type="EMBL" id="JARKIK010000045">
    <property type="protein sequence ID" value="KAK8736028.1"/>
    <property type="molecule type" value="Genomic_DNA"/>
</dbReference>
<feature type="transmembrane region" description="Helical" evidence="9">
    <location>
        <begin position="459"/>
        <end position="479"/>
    </location>
</feature>
<feature type="transmembrane region" description="Helical" evidence="9">
    <location>
        <begin position="182"/>
        <end position="201"/>
    </location>
</feature>
<feature type="transmembrane region" description="Helical" evidence="9">
    <location>
        <begin position="240"/>
        <end position="259"/>
    </location>
</feature>
<dbReference type="InterPro" id="IPR050549">
    <property type="entry name" value="MFS_Trehalose_Transporter"/>
</dbReference>
<evidence type="ECO:0000256" key="5">
    <source>
        <dbReference type="ARBA" id="ARBA00023136"/>
    </source>
</evidence>
<dbReference type="GO" id="GO:0005886">
    <property type="term" value="C:plasma membrane"/>
    <property type="evidence" value="ECO:0007669"/>
    <property type="project" value="UniProtKB-SubCell"/>
</dbReference>
<dbReference type="GO" id="GO:0051119">
    <property type="term" value="F:sugar transmembrane transporter activity"/>
    <property type="evidence" value="ECO:0007669"/>
    <property type="project" value="InterPro"/>
</dbReference>
<dbReference type="InterPro" id="IPR003663">
    <property type="entry name" value="Sugar/inositol_transpt"/>
</dbReference>
<dbReference type="Gene3D" id="1.20.1250.20">
    <property type="entry name" value="MFS general substrate transporter like domains"/>
    <property type="match status" value="1"/>
</dbReference>
<dbReference type="FunFam" id="1.20.1250.20:FF:000055">
    <property type="entry name" value="Facilitated trehalose transporter Tret1-2 homolog"/>
    <property type="match status" value="1"/>
</dbReference>
<evidence type="ECO:0000259" key="10">
    <source>
        <dbReference type="PROSITE" id="PS50850"/>
    </source>
</evidence>
<dbReference type="PANTHER" id="PTHR48021">
    <property type="match status" value="1"/>
</dbReference>
<dbReference type="InterPro" id="IPR020846">
    <property type="entry name" value="MFS_dom"/>
</dbReference>
<keyword evidence="5 9" id="KW-0472">Membrane</keyword>
<feature type="non-terminal residue" evidence="11">
    <location>
        <position position="1"/>
    </location>
</feature>
<evidence type="ECO:0000256" key="4">
    <source>
        <dbReference type="ARBA" id="ARBA00022989"/>
    </source>
</evidence>
<keyword evidence="8" id="KW-0813">Transport</keyword>
<dbReference type="InterPro" id="IPR005829">
    <property type="entry name" value="Sugar_transporter_CS"/>
</dbReference>
<keyword evidence="2" id="KW-1003">Cell membrane</keyword>
<proteinExistence type="inferred from homology"/>
<dbReference type="NCBIfam" id="TIGR00879">
    <property type="entry name" value="SP"/>
    <property type="match status" value="1"/>
</dbReference>
<evidence type="ECO:0000256" key="8">
    <source>
        <dbReference type="RuleBase" id="RU003346"/>
    </source>
</evidence>
<keyword evidence="3 9" id="KW-0812">Transmembrane</keyword>
<feature type="transmembrane region" description="Helical" evidence="9">
    <location>
        <begin position="317"/>
        <end position="341"/>
    </location>
</feature>
<comment type="similarity">
    <text evidence="7">Belongs to the major facilitator superfamily. Sugar transporter (TC 2.A.1.1) family. Trehalose transporter subfamily.</text>
</comment>
<dbReference type="Pfam" id="PF00083">
    <property type="entry name" value="Sugar_tr"/>
    <property type="match status" value="1"/>
</dbReference>
<dbReference type="PROSITE" id="PS50850">
    <property type="entry name" value="MFS"/>
    <property type="match status" value="1"/>
</dbReference>
<dbReference type="CDD" id="cd17358">
    <property type="entry name" value="MFS_GLUT6_8_Class3_like"/>
    <property type="match status" value="1"/>
</dbReference>
<evidence type="ECO:0000313" key="12">
    <source>
        <dbReference type="Proteomes" id="UP001445076"/>
    </source>
</evidence>